<dbReference type="AlphaFoldDB" id="A0A0D0AX62"/>
<dbReference type="HOGENOM" id="CLU_2671315_0_0_1"/>
<dbReference type="EMBL" id="KN834808">
    <property type="protein sequence ID" value="KIK55195.1"/>
    <property type="molecule type" value="Genomic_DNA"/>
</dbReference>
<keyword evidence="2" id="KW-1185">Reference proteome</keyword>
<organism evidence="1 2">
    <name type="scientific">Collybiopsis luxurians FD-317 M1</name>
    <dbReference type="NCBI Taxonomy" id="944289"/>
    <lineage>
        <taxon>Eukaryota</taxon>
        <taxon>Fungi</taxon>
        <taxon>Dikarya</taxon>
        <taxon>Basidiomycota</taxon>
        <taxon>Agaricomycotina</taxon>
        <taxon>Agaricomycetes</taxon>
        <taxon>Agaricomycetidae</taxon>
        <taxon>Agaricales</taxon>
        <taxon>Marasmiineae</taxon>
        <taxon>Omphalotaceae</taxon>
        <taxon>Collybiopsis</taxon>
        <taxon>Collybiopsis luxurians</taxon>
    </lineage>
</organism>
<name>A0A0D0AX62_9AGAR</name>
<protein>
    <submittedName>
        <fullName evidence="1">Uncharacterized protein</fullName>
    </submittedName>
</protein>
<gene>
    <name evidence="1" type="ORF">GYMLUDRAFT_248799</name>
</gene>
<accession>A0A0D0AX62</accession>
<sequence>MVEIVAKLVAKMVAKMVTKMVAKPVAKIFVKRPGSMSVLRFIHPFVDYAQAPQEHKPQSGYTCKKGLGFSPVFSLTHRGGSVR</sequence>
<reference evidence="1 2" key="1">
    <citation type="submission" date="2014-04" db="EMBL/GenBank/DDBJ databases">
        <title>Evolutionary Origins and Diversification of the Mycorrhizal Mutualists.</title>
        <authorList>
            <consortium name="DOE Joint Genome Institute"/>
            <consortium name="Mycorrhizal Genomics Consortium"/>
            <person name="Kohler A."/>
            <person name="Kuo A."/>
            <person name="Nagy L.G."/>
            <person name="Floudas D."/>
            <person name="Copeland A."/>
            <person name="Barry K.W."/>
            <person name="Cichocki N."/>
            <person name="Veneault-Fourrey C."/>
            <person name="LaButti K."/>
            <person name="Lindquist E.A."/>
            <person name="Lipzen A."/>
            <person name="Lundell T."/>
            <person name="Morin E."/>
            <person name="Murat C."/>
            <person name="Riley R."/>
            <person name="Ohm R."/>
            <person name="Sun H."/>
            <person name="Tunlid A."/>
            <person name="Henrissat B."/>
            <person name="Grigoriev I.V."/>
            <person name="Hibbett D.S."/>
            <person name="Martin F."/>
        </authorList>
    </citation>
    <scope>NUCLEOTIDE SEQUENCE [LARGE SCALE GENOMIC DNA]</scope>
    <source>
        <strain evidence="1 2">FD-317 M1</strain>
    </source>
</reference>
<proteinExistence type="predicted"/>
<dbReference type="Proteomes" id="UP000053593">
    <property type="component" value="Unassembled WGS sequence"/>
</dbReference>
<evidence type="ECO:0000313" key="1">
    <source>
        <dbReference type="EMBL" id="KIK55195.1"/>
    </source>
</evidence>
<evidence type="ECO:0000313" key="2">
    <source>
        <dbReference type="Proteomes" id="UP000053593"/>
    </source>
</evidence>